<dbReference type="OrthoDB" id="1723750at2759"/>
<evidence type="ECO:0000256" key="4">
    <source>
        <dbReference type="ARBA" id="ARBA00022490"/>
    </source>
</evidence>
<dbReference type="Gene3D" id="3.40.50.150">
    <property type="entry name" value="Vaccinia Virus protein VP39"/>
    <property type="match status" value="1"/>
</dbReference>
<dbReference type="InterPro" id="IPR019410">
    <property type="entry name" value="Methyltransf_16"/>
</dbReference>
<keyword evidence="5" id="KW-0489">Methyltransferase</keyword>
<dbReference type="GO" id="GO:0032259">
    <property type="term" value="P:methylation"/>
    <property type="evidence" value="ECO:0007669"/>
    <property type="project" value="UniProtKB-KW"/>
</dbReference>
<comment type="subcellular location">
    <subcellularLocation>
        <location evidence="2">Cytoplasm</location>
    </subcellularLocation>
    <subcellularLocation>
        <location evidence="1">Nucleus</location>
    </subcellularLocation>
</comment>
<dbReference type="AlphaFoldDB" id="A0A6A6QPD5"/>
<keyword evidence="8" id="KW-0539">Nucleus</keyword>
<dbReference type="GO" id="GO:0018064">
    <property type="term" value="F:protein-L-histidine N-tele-methyltransferase activity"/>
    <property type="evidence" value="ECO:0007669"/>
    <property type="project" value="UniProtKB-EC"/>
</dbReference>
<evidence type="ECO:0000256" key="2">
    <source>
        <dbReference type="ARBA" id="ARBA00004496"/>
    </source>
</evidence>
<evidence type="ECO:0000256" key="6">
    <source>
        <dbReference type="ARBA" id="ARBA00022679"/>
    </source>
</evidence>
<gene>
    <name evidence="11" type="ORF">BU16DRAFT_619385</name>
</gene>
<evidence type="ECO:0000256" key="5">
    <source>
        <dbReference type="ARBA" id="ARBA00022603"/>
    </source>
</evidence>
<accession>A0A6A6QPD5</accession>
<comment type="similarity">
    <text evidence="9">Belongs to the methyltransferase superfamily. METTL18 family.</text>
</comment>
<evidence type="ECO:0000256" key="3">
    <source>
        <dbReference type="ARBA" id="ARBA00012533"/>
    </source>
</evidence>
<dbReference type="PANTHER" id="PTHR14614">
    <property type="entry name" value="HEPATOCELLULAR CARCINOMA-ASSOCIATED ANTIGEN"/>
    <property type="match status" value="1"/>
</dbReference>
<feature type="region of interest" description="Disordered" evidence="10">
    <location>
        <begin position="1"/>
        <end position="25"/>
    </location>
</feature>
<keyword evidence="7" id="KW-0949">S-adenosyl-L-methionine</keyword>
<dbReference type="EC" id="2.1.1.85" evidence="3"/>
<evidence type="ECO:0000256" key="1">
    <source>
        <dbReference type="ARBA" id="ARBA00004123"/>
    </source>
</evidence>
<keyword evidence="4" id="KW-0963">Cytoplasm</keyword>
<reference evidence="11" key="1">
    <citation type="journal article" date="2020" name="Stud. Mycol.">
        <title>101 Dothideomycetes genomes: a test case for predicting lifestyles and emergence of pathogens.</title>
        <authorList>
            <person name="Haridas S."/>
            <person name="Albert R."/>
            <person name="Binder M."/>
            <person name="Bloem J."/>
            <person name="Labutti K."/>
            <person name="Salamov A."/>
            <person name="Andreopoulos B."/>
            <person name="Baker S."/>
            <person name="Barry K."/>
            <person name="Bills G."/>
            <person name="Bluhm B."/>
            <person name="Cannon C."/>
            <person name="Castanera R."/>
            <person name="Culley D."/>
            <person name="Daum C."/>
            <person name="Ezra D."/>
            <person name="Gonzalez J."/>
            <person name="Henrissat B."/>
            <person name="Kuo A."/>
            <person name="Liang C."/>
            <person name="Lipzen A."/>
            <person name="Lutzoni F."/>
            <person name="Magnuson J."/>
            <person name="Mondo S."/>
            <person name="Nolan M."/>
            <person name="Ohm R."/>
            <person name="Pangilinan J."/>
            <person name="Park H.-J."/>
            <person name="Ramirez L."/>
            <person name="Alfaro M."/>
            <person name="Sun H."/>
            <person name="Tritt A."/>
            <person name="Yoshinaga Y."/>
            <person name="Zwiers L.-H."/>
            <person name="Turgeon B."/>
            <person name="Goodwin S."/>
            <person name="Spatafora J."/>
            <person name="Crous P."/>
            <person name="Grigoriev I."/>
        </authorList>
    </citation>
    <scope>NUCLEOTIDE SEQUENCE</scope>
    <source>
        <strain evidence="11">CBS 269.34</strain>
    </source>
</reference>
<name>A0A6A6QPD5_9PEZI</name>
<proteinExistence type="inferred from homology"/>
<evidence type="ECO:0000313" key="11">
    <source>
        <dbReference type="EMBL" id="KAF2494231.1"/>
    </source>
</evidence>
<protein>
    <recommendedName>
        <fullName evidence="3">protein-histidine N-methyltransferase</fullName>
        <ecNumber evidence="3">2.1.1.85</ecNumber>
    </recommendedName>
</protein>
<keyword evidence="6" id="KW-0808">Transferase</keyword>
<organism evidence="11 12">
    <name type="scientific">Lophium mytilinum</name>
    <dbReference type="NCBI Taxonomy" id="390894"/>
    <lineage>
        <taxon>Eukaryota</taxon>
        <taxon>Fungi</taxon>
        <taxon>Dikarya</taxon>
        <taxon>Ascomycota</taxon>
        <taxon>Pezizomycotina</taxon>
        <taxon>Dothideomycetes</taxon>
        <taxon>Pleosporomycetidae</taxon>
        <taxon>Mytilinidiales</taxon>
        <taxon>Mytilinidiaceae</taxon>
        <taxon>Lophium</taxon>
    </lineage>
</organism>
<dbReference type="Proteomes" id="UP000799750">
    <property type="component" value="Unassembled WGS sequence"/>
</dbReference>
<dbReference type="InterPro" id="IPR029063">
    <property type="entry name" value="SAM-dependent_MTases_sf"/>
</dbReference>
<dbReference type="GO" id="GO:0005737">
    <property type="term" value="C:cytoplasm"/>
    <property type="evidence" value="ECO:0007669"/>
    <property type="project" value="UniProtKB-SubCell"/>
</dbReference>
<evidence type="ECO:0000256" key="10">
    <source>
        <dbReference type="SAM" id="MobiDB-lite"/>
    </source>
</evidence>
<dbReference type="PANTHER" id="PTHR14614:SF39">
    <property type="entry name" value="HISTIDINE PROTEIN METHYLTRANSFERASE 1 HOMOLOG"/>
    <property type="match status" value="1"/>
</dbReference>
<evidence type="ECO:0000256" key="9">
    <source>
        <dbReference type="ARBA" id="ARBA00038126"/>
    </source>
</evidence>
<dbReference type="GO" id="GO:0005634">
    <property type="term" value="C:nucleus"/>
    <property type="evidence" value="ECO:0007669"/>
    <property type="project" value="UniProtKB-SubCell"/>
</dbReference>
<evidence type="ECO:0000313" key="12">
    <source>
        <dbReference type="Proteomes" id="UP000799750"/>
    </source>
</evidence>
<evidence type="ECO:0000256" key="8">
    <source>
        <dbReference type="ARBA" id="ARBA00023242"/>
    </source>
</evidence>
<evidence type="ECO:0000256" key="7">
    <source>
        <dbReference type="ARBA" id="ARBA00022691"/>
    </source>
</evidence>
<keyword evidence="12" id="KW-1185">Reference proteome</keyword>
<sequence length="362" mass="38929">MAQPFSFGFSGDDIEEDPNDAPVDGSNSVVFANTLSTDSSQPPAVEAQTHNLDELLSALPSKISYNTIKIESPKGHQIQLPRRELFDIRMQLMAEDSGTDSAPLSGLDESDIKTNVYEGGFKSWECSIDLVKFLLDRGPRKDLDDLCRVDHVIELGCGTALPTLLLFHYALTASIPLYLTLADYNASVLRLVTLPNLLLTYASTLPATAFPFSNDSPNLLADSTINHGDLDLTPEFISSFKSALTALPITLTLVSGSWTPTPNFLELVPSAAEMNTFLLASETIYSPTALSAFTEVMAGILGRVKAGKAVVAAKRVYFGVGGGVDEFRVECSRLGAVAGEVEFEGLGEGNGVRRSLVEVQML</sequence>
<dbReference type="EMBL" id="MU004191">
    <property type="protein sequence ID" value="KAF2494231.1"/>
    <property type="molecule type" value="Genomic_DNA"/>
</dbReference>